<keyword evidence="10" id="KW-1185">Reference proteome</keyword>
<evidence type="ECO:0000256" key="1">
    <source>
        <dbReference type="ARBA" id="ARBA00004370"/>
    </source>
</evidence>
<dbReference type="SUPFAM" id="SSF58104">
    <property type="entry name" value="Methyl-accepting chemotaxis protein (MCP) signaling domain"/>
    <property type="match status" value="1"/>
</dbReference>
<dbReference type="InterPro" id="IPR004090">
    <property type="entry name" value="Chemotax_Me-accpt_rcpt"/>
</dbReference>
<dbReference type="Proteomes" id="UP000245390">
    <property type="component" value="Unassembled WGS sequence"/>
</dbReference>
<feature type="domain" description="Methyl-accepting transducer" evidence="7">
    <location>
        <begin position="552"/>
        <end position="781"/>
    </location>
</feature>
<dbReference type="Pfam" id="PF00015">
    <property type="entry name" value="MCPsignal"/>
    <property type="match status" value="1"/>
</dbReference>
<dbReference type="InterPro" id="IPR004089">
    <property type="entry name" value="MCPsignal_dom"/>
</dbReference>
<evidence type="ECO:0000259" key="7">
    <source>
        <dbReference type="PROSITE" id="PS50111"/>
    </source>
</evidence>
<dbReference type="PANTHER" id="PTHR43531">
    <property type="entry name" value="PROTEIN ICFG"/>
    <property type="match status" value="1"/>
</dbReference>
<dbReference type="Pfam" id="PF00672">
    <property type="entry name" value="HAMP"/>
    <property type="match status" value="1"/>
</dbReference>
<keyword evidence="6" id="KW-0472">Membrane</keyword>
<evidence type="ECO:0000256" key="5">
    <source>
        <dbReference type="SAM" id="MobiDB-lite"/>
    </source>
</evidence>
<feature type="compositionally biased region" description="Acidic residues" evidence="5">
    <location>
        <begin position="862"/>
        <end position="871"/>
    </location>
</feature>
<comment type="caution">
    <text evidence="9">The sequence shown here is derived from an EMBL/GenBank/DDBJ whole genome shotgun (WGS) entry which is preliminary data.</text>
</comment>
<dbReference type="PANTHER" id="PTHR43531:SF11">
    <property type="entry name" value="METHYL-ACCEPTING CHEMOTAXIS PROTEIN 3"/>
    <property type="match status" value="1"/>
</dbReference>
<feature type="domain" description="HAMP" evidence="8">
    <location>
        <begin position="495"/>
        <end position="547"/>
    </location>
</feature>
<gene>
    <name evidence="9" type="ORF">C8D95_102441</name>
</gene>
<evidence type="ECO:0000259" key="8">
    <source>
        <dbReference type="PROSITE" id="PS50885"/>
    </source>
</evidence>
<comment type="subcellular location">
    <subcellularLocation>
        <location evidence="1">Membrane</location>
    </subcellularLocation>
</comment>
<reference evidence="9 10" key="1">
    <citation type="submission" date="2018-05" db="EMBL/GenBank/DDBJ databases">
        <title>Genomic Encyclopedia of Type Strains, Phase IV (KMG-IV): sequencing the most valuable type-strain genomes for metagenomic binning, comparative biology and taxonomic classification.</title>
        <authorList>
            <person name="Goeker M."/>
        </authorList>
    </citation>
    <scope>NUCLEOTIDE SEQUENCE [LARGE SCALE GENOMIC DNA]</scope>
    <source>
        <strain evidence="9 10">DSM 103371</strain>
    </source>
</reference>
<dbReference type="Gene3D" id="3.30.450.20">
    <property type="entry name" value="PAS domain"/>
    <property type="match status" value="1"/>
</dbReference>
<dbReference type="KEGG" id="salo:EF888_11985"/>
<dbReference type="OrthoDB" id="354287at2"/>
<evidence type="ECO:0000256" key="4">
    <source>
        <dbReference type="PROSITE-ProRule" id="PRU00284"/>
    </source>
</evidence>
<dbReference type="SUPFAM" id="SSF158472">
    <property type="entry name" value="HAMP domain-like"/>
    <property type="match status" value="1"/>
</dbReference>
<evidence type="ECO:0000313" key="10">
    <source>
        <dbReference type="Proteomes" id="UP000245390"/>
    </source>
</evidence>
<feature type="region of interest" description="Disordered" evidence="5">
    <location>
        <begin position="812"/>
        <end position="871"/>
    </location>
</feature>
<dbReference type="GO" id="GO:0006935">
    <property type="term" value="P:chemotaxis"/>
    <property type="evidence" value="ECO:0007669"/>
    <property type="project" value="UniProtKB-KW"/>
</dbReference>
<dbReference type="GO" id="GO:0004888">
    <property type="term" value="F:transmembrane signaling receptor activity"/>
    <property type="evidence" value="ECO:0007669"/>
    <property type="project" value="InterPro"/>
</dbReference>
<dbReference type="PROSITE" id="PS50885">
    <property type="entry name" value="HAMP"/>
    <property type="match status" value="2"/>
</dbReference>
<sequence length="871" mass="90941">MSKPQARRTSLPIFLKCLILIVGICAVLSAALTVMSLRTSGQIALEAARSLGASVTESTAQQIAAPLKFGDLAQVEEKLEAVIDSTALATLSIVVAQGAVVAQQGKDSALEAIEALARQAADAGEEIVSPDGLLVAVPIFGGKERTVLGGLGVVWSPAALESTVADDLKIAIAVSAAIALVMSALGTWAVRRIVTSPLNRIILRTSDMARGDFATPVPYLDRGDEIGNTATALETLRMRLDAAEIAKVDAMFRGAGFQGSTAAMMLCDTDMTVTHCNTAMIDLVRNNLDDFRVVVPSFDPDGLVGMNADLFHRRPEGPRRRMAEASFPIDIDITIGSVLMNLVLNRIEGENGATMGYVLEWLDVTEQRKTAAVLASLEQAQLRADFGADGLLSAMSDRMANALKTGGRTPSDVRLAQFVRNADGSPVEPSLKSGKAIFGKFLTTMGAVDLLLDGSLSPTTDSAGRLTGFVLLGQDITASEARLRAATEQNERMVAEQSRVMTELKGALTQLSDGNLRVRIEAAFPGDYEALRSDFNRAVGELDGAIARILASADAILGEADNVSGAADDLSRRTERQAATLEETAAAISELTASVASAASGAKQANDVVDEARDNAATSGDVVRQAVDAMGEIANSSEQISRIIGVIDEIAFQTNLLALNAGVEAARAGDAGRGFAVVASEVRALAQRSSEAAREITDLISTSSEHVKKGVSLVGKAGHALTEIVASVGGIAEHVSGIAASAREQSTGLDEINTAMNQLDQVTQKNVAMFEETMASSKLMTTEATSLVSITNRFQCSGPRASASSTAPAAVQAKNGAADAPAPVERSVAKLAPLGRSAGQDVRTDAGRPTRSAGNLALAPEDVADDDWEEF</sequence>
<dbReference type="SMART" id="SM00283">
    <property type="entry name" value="MA"/>
    <property type="match status" value="1"/>
</dbReference>
<accession>A0A316GB22</accession>
<dbReference type="CDD" id="cd11386">
    <property type="entry name" value="MCP_signal"/>
    <property type="match status" value="1"/>
</dbReference>
<dbReference type="InterPro" id="IPR003660">
    <property type="entry name" value="HAMP_dom"/>
</dbReference>
<evidence type="ECO:0000256" key="3">
    <source>
        <dbReference type="ARBA" id="ARBA00029447"/>
    </source>
</evidence>
<keyword evidence="2" id="KW-0145">Chemotaxis</keyword>
<name>A0A316GB22_9RHOB</name>
<organism evidence="9 10">
    <name type="scientific">Silicimonas algicola</name>
    <dbReference type="NCBI Taxonomy" id="1826607"/>
    <lineage>
        <taxon>Bacteria</taxon>
        <taxon>Pseudomonadati</taxon>
        <taxon>Pseudomonadota</taxon>
        <taxon>Alphaproteobacteria</taxon>
        <taxon>Rhodobacterales</taxon>
        <taxon>Paracoccaceae</taxon>
    </lineage>
</organism>
<keyword evidence="6" id="KW-1133">Transmembrane helix</keyword>
<evidence type="ECO:0000313" key="9">
    <source>
        <dbReference type="EMBL" id="PWK57793.1"/>
    </source>
</evidence>
<dbReference type="FunFam" id="1.10.287.950:FF:000001">
    <property type="entry name" value="Methyl-accepting chemotaxis sensory transducer"/>
    <property type="match status" value="1"/>
</dbReference>
<dbReference type="GO" id="GO:0016020">
    <property type="term" value="C:membrane"/>
    <property type="evidence" value="ECO:0007669"/>
    <property type="project" value="UniProtKB-SubCell"/>
</dbReference>
<dbReference type="SMART" id="SM00304">
    <property type="entry name" value="HAMP"/>
    <property type="match status" value="2"/>
</dbReference>
<dbReference type="EMBL" id="QGGV01000002">
    <property type="protein sequence ID" value="PWK57793.1"/>
    <property type="molecule type" value="Genomic_DNA"/>
</dbReference>
<dbReference type="Gene3D" id="1.10.287.950">
    <property type="entry name" value="Methyl-accepting chemotaxis protein"/>
    <property type="match status" value="1"/>
</dbReference>
<dbReference type="CDD" id="cd06225">
    <property type="entry name" value="HAMP"/>
    <property type="match status" value="1"/>
</dbReference>
<evidence type="ECO:0000256" key="2">
    <source>
        <dbReference type="ARBA" id="ARBA00022500"/>
    </source>
</evidence>
<dbReference type="AlphaFoldDB" id="A0A316GB22"/>
<dbReference type="GO" id="GO:0007165">
    <property type="term" value="P:signal transduction"/>
    <property type="evidence" value="ECO:0007669"/>
    <property type="project" value="UniProtKB-KW"/>
</dbReference>
<dbReference type="Gene3D" id="6.10.340.10">
    <property type="match status" value="1"/>
</dbReference>
<feature type="transmembrane region" description="Helical" evidence="6">
    <location>
        <begin position="13"/>
        <end position="35"/>
    </location>
</feature>
<dbReference type="PROSITE" id="PS50111">
    <property type="entry name" value="CHEMOTAXIS_TRANSDUC_2"/>
    <property type="match status" value="1"/>
</dbReference>
<proteinExistence type="inferred from homology"/>
<dbReference type="RefSeq" id="WP_109758368.1">
    <property type="nucleotide sequence ID" value="NZ_CP034588.1"/>
</dbReference>
<keyword evidence="4" id="KW-0807">Transducer</keyword>
<protein>
    <submittedName>
        <fullName evidence="9">Methyl-accepting chemotaxis protein</fullName>
    </submittedName>
</protein>
<evidence type="ECO:0000256" key="6">
    <source>
        <dbReference type="SAM" id="Phobius"/>
    </source>
</evidence>
<dbReference type="InterPro" id="IPR051310">
    <property type="entry name" value="MCP_chemotaxis"/>
</dbReference>
<feature type="domain" description="HAMP" evidence="8">
    <location>
        <begin position="192"/>
        <end position="245"/>
    </location>
</feature>
<keyword evidence="6" id="KW-0812">Transmembrane</keyword>
<comment type="similarity">
    <text evidence="3">Belongs to the methyl-accepting chemotaxis (MCP) protein family.</text>
</comment>
<dbReference type="PRINTS" id="PR00260">
    <property type="entry name" value="CHEMTRNSDUCR"/>
</dbReference>